<dbReference type="CDD" id="cd17574">
    <property type="entry name" value="REC_OmpR"/>
    <property type="match status" value="1"/>
</dbReference>
<dbReference type="Gene3D" id="1.10.10.10">
    <property type="entry name" value="Winged helix-like DNA-binding domain superfamily/Winged helix DNA-binding domain"/>
    <property type="match status" value="1"/>
</dbReference>
<dbReference type="Gene3D" id="6.10.250.690">
    <property type="match status" value="1"/>
</dbReference>
<dbReference type="Pfam" id="PF00486">
    <property type="entry name" value="Trans_reg_C"/>
    <property type="match status" value="1"/>
</dbReference>
<sequence length="234" mass="25108">MADTVLVVEDDPDIVELLELYLGGSGFEVVSASDGAEALRMLEARPADVALVDIMMPHMNGYDFIKALRERSDMPVIIVSARTSPADKIVGLDTGADGFVAKPFDPLEVVAYVRAALRRWGAPGRPEAGAEEAAPRCLTVGDLSFDPERLTLSRAGEPVPLTAAELKIMAKLMSSPGRVFTKAQLYACVSGEDGPGGEGSVMVHISNIRAKLEEDPLHPRHIRTVRGLGYRIDA</sequence>
<evidence type="ECO:0000313" key="10">
    <source>
        <dbReference type="EMBL" id="HIZ45804.1"/>
    </source>
</evidence>
<keyword evidence="2" id="KW-0902">Two-component regulatory system</keyword>
<dbReference type="EMBL" id="DXBM01000020">
    <property type="protein sequence ID" value="HIZ45804.1"/>
    <property type="molecule type" value="Genomic_DNA"/>
</dbReference>
<comment type="caution">
    <text evidence="10">The sequence shown here is derived from an EMBL/GenBank/DDBJ whole genome shotgun (WGS) entry which is preliminary data.</text>
</comment>
<name>A0A9D2JEK5_9ACTN</name>
<feature type="DNA-binding region" description="OmpR/PhoB-type" evidence="7">
    <location>
        <begin position="135"/>
        <end position="234"/>
    </location>
</feature>
<dbReference type="SMART" id="SM00448">
    <property type="entry name" value="REC"/>
    <property type="match status" value="1"/>
</dbReference>
<evidence type="ECO:0000256" key="2">
    <source>
        <dbReference type="ARBA" id="ARBA00023012"/>
    </source>
</evidence>
<reference evidence="10" key="1">
    <citation type="journal article" date="2021" name="PeerJ">
        <title>Extensive microbial diversity within the chicken gut microbiome revealed by metagenomics and culture.</title>
        <authorList>
            <person name="Gilroy R."/>
            <person name="Ravi A."/>
            <person name="Getino M."/>
            <person name="Pursley I."/>
            <person name="Horton D.L."/>
            <person name="Alikhan N.F."/>
            <person name="Baker D."/>
            <person name="Gharbi K."/>
            <person name="Hall N."/>
            <person name="Watson M."/>
            <person name="Adriaenssens E.M."/>
            <person name="Foster-Nyarko E."/>
            <person name="Jarju S."/>
            <person name="Secka A."/>
            <person name="Antonio M."/>
            <person name="Oren A."/>
            <person name="Chaudhuri R.R."/>
            <person name="La Ragione R."/>
            <person name="Hildebrand F."/>
            <person name="Pallen M.J."/>
        </authorList>
    </citation>
    <scope>NUCLEOTIDE SEQUENCE</scope>
    <source>
        <strain evidence="10">ChiHjej12B11-14209</strain>
    </source>
</reference>
<dbReference type="SUPFAM" id="SSF52172">
    <property type="entry name" value="CheY-like"/>
    <property type="match status" value="1"/>
</dbReference>
<dbReference type="PROSITE" id="PS50110">
    <property type="entry name" value="RESPONSE_REGULATORY"/>
    <property type="match status" value="1"/>
</dbReference>
<feature type="modified residue" description="4-aspartylphosphate" evidence="6">
    <location>
        <position position="53"/>
    </location>
</feature>
<dbReference type="PROSITE" id="PS51755">
    <property type="entry name" value="OMPR_PHOB"/>
    <property type="match status" value="1"/>
</dbReference>
<keyword evidence="3" id="KW-0805">Transcription regulation</keyword>
<dbReference type="InterPro" id="IPR036388">
    <property type="entry name" value="WH-like_DNA-bd_sf"/>
</dbReference>
<organism evidence="10 11">
    <name type="scientific">Candidatus Olsenella pullistercoris</name>
    <dbReference type="NCBI Taxonomy" id="2838712"/>
    <lineage>
        <taxon>Bacteria</taxon>
        <taxon>Bacillati</taxon>
        <taxon>Actinomycetota</taxon>
        <taxon>Coriobacteriia</taxon>
        <taxon>Coriobacteriales</taxon>
        <taxon>Atopobiaceae</taxon>
        <taxon>Olsenella</taxon>
    </lineage>
</organism>
<dbReference type="GO" id="GO:0005829">
    <property type="term" value="C:cytosol"/>
    <property type="evidence" value="ECO:0007669"/>
    <property type="project" value="TreeGrafter"/>
</dbReference>
<accession>A0A9D2JEK5</accession>
<dbReference type="Pfam" id="PF00072">
    <property type="entry name" value="Response_reg"/>
    <property type="match status" value="1"/>
</dbReference>
<evidence type="ECO:0000259" key="9">
    <source>
        <dbReference type="PROSITE" id="PS51755"/>
    </source>
</evidence>
<evidence type="ECO:0000256" key="5">
    <source>
        <dbReference type="ARBA" id="ARBA00023163"/>
    </source>
</evidence>
<reference evidence="10" key="2">
    <citation type="submission" date="2021-04" db="EMBL/GenBank/DDBJ databases">
        <authorList>
            <person name="Gilroy R."/>
        </authorList>
    </citation>
    <scope>NUCLEOTIDE SEQUENCE</scope>
    <source>
        <strain evidence="10">ChiHjej12B11-14209</strain>
    </source>
</reference>
<dbReference type="Proteomes" id="UP000824062">
    <property type="component" value="Unassembled WGS sequence"/>
</dbReference>
<evidence type="ECO:0000256" key="7">
    <source>
        <dbReference type="PROSITE-ProRule" id="PRU01091"/>
    </source>
</evidence>
<dbReference type="GO" id="GO:0006355">
    <property type="term" value="P:regulation of DNA-templated transcription"/>
    <property type="evidence" value="ECO:0007669"/>
    <property type="project" value="InterPro"/>
</dbReference>
<dbReference type="PANTHER" id="PTHR48111">
    <property type="entry name" value="REGULATOR OF RPOS"/>
    <property type="match status" value="1"/>
</dbReference>
<dbReference type="SMART" id="SM00862">
    <property type="entry name" value="Trans_reg_C"/>
    <property type="match status" value="1"/>
</dbReference>
<protein>
    <submittedName>
        <fullName evidence="10">Response regulator transcription factor</fullName>
    </submittedName>
</protein>
<evidence type="ECO:0000256" key="3">
    <source>
        <dbReference type="ARBA" id="ARBA00023015"/>
    </source>
</evidence>
<dbReference type="InterPro" id="IPR001867">
    <property type="entry name" value="OmpR/PhoB-type_DNA-bd"/>
</dbReference>
<evidence type="ECO:0000259" key="8">
    <source>
        <dbReference type="PROSITE" id="PS50110"/>
    </source>
</evidence>
<feature type="domain" description="Response regulatory" evidence="8">
    <location>
        <begin position="4"/>
        <end position="117"/>
    </location>
</feature>
<dbReference type="GO" id="GO:0032993">
    <property type="term" value="C:protein-DNA complex"/>
    <property type="evidence" value="ECO:0007669"/>
    <property type="project" value="TreeGrafter"/>
</dbReference>
<evidence type="ECO:0000256" key="4">
    <source>
        <dbReference type="ARBA" id="ARBA00023125"/>
    </source>
</evidence>
<evidence type="ECO:0000256" key="1">
    <source>
        <dbReference type="ARBA" id="ARBA00022553"/>
    </source>
</evidence>
<dbReference type="GO" id="GO:0000156">
    <property type="term" value="F:phosphorelay response regulator activity"/>
    <property type="evidence" value="ECO:0007669"/>
    <property type="project" value="TreeGrafter"/>
</dbReference>
<dbReference type="CDD" id="cd00383">
    <property type="entry name" value="trans_reg_C"/>
    <property type="match status" value="1"/>
</dbReference>
<dbReference type="InterPro" id="IPR001789">
    <property type="entry name" value="Sig_transdc_resp-reg_receiver"/>
</dbReference>
<dbReference type="Gene3D" id="3.40.50.2300">
    <property type="match status" value="1"/>
</dbReference>
<feature type="domain" description="OmpR/PhoB-type" evidence="9">
    <location>
        <begin position="135"/>
        <end position="234"/>
    </location>
</feature>
<keyword evidence="1 6" id="KW-0597">Phosphoprotein</keyword>
<dbReference type="AlphaFoldDB" id="A0A9D2JEK5"/>
<dbReference type="SUPFAM" id="SSF46894">
    <property type="entry name" value="C-terminal effector domain of the bipartite response regulators"/>
    <property type="match status" value="1"/>
</dbReference>
<evidence type="ECO:0000313" key="11">
    <source>
        <dbReference type="Proteomes" id="UP000824062"/>
    </source>
</evidence>
<gene>
    <name evidence="10" type="ORF">IAA19_02130</name>
</gene>
<dbReference type="InterPro" id="IPR039420">
    <property type="entry name" value="WalR-like"/>
</dbReference>
<evidence type="ECO:0000256" key="6">
    <source>
        <dbReference type="PROSITE-ProRule" id="PRU00169"/>
    </source>
</evidence>
<dbReference type="GO" id="GO:0000976">
    <property type="term" value="F:transcription cis-regulatory region binding"/>
    <property type="evidence" value="ECO:0007669"/>
    <property type="project" value="TreeGrafter"/>
</dbReference>
<dbReference type="InterPro" id="IPR011006">
    <property type="entry name" value="CheY-like_superfamily"/>
</dbReference>
<proteinExistence type="predicted"/>
<dbReference type="InterPro" id="IPR016032">
    <property type="entry name" value="Sig_transdc_resp-reg_C-effctor"/>
</dbReference>
<keyword evidence="5" id="KW-0804">Transcription</keyword>
<keyword evidence="4 7" id="KW-0238">DNA-binding</keyword>
<dbReference type="PANTHER" id="PTHR48111:SF1">
    <property type="entry name" value="TWO-COMPONENT RESPONSE REGULATOR ORR33"/>
    <property type="match status" value="1"/>
</dbReference>